<dbReference type="OrthoDB" id="513386at2"/>
<name>A0A1Z4GFE6_9CYAN</name>
<reference evidence="2 3" key="1">
    <citation type="submission" date="2017-06" db="EMBL/GenBank/DDBJ databases">
        <title>Genome sequencing of cyanobaciteial culture collection at National Institute for Environmental Studies (NIES).</title>
        <authorList>
            <person name="Hirose Y."/>
            <person name="Shimura Y."/>
            <person name="Fujisawa T."/>
            <person name="Nakamura Y."/>
            <person name="Kawachi M."/>
        </authorList>
    </citation>
    <scope>NUCLEOTIDE SEQUENCE [LARGE SCALE GENOMIC DNA]</scope>
    <source>
        <strain evidence="2 3">NIES-21</strain>
    </source>
</reference>
<keyword evidence="3" id="KW-1185">Reference proteome</keyword>
<proteinExistence type="predicted"/>
<evidence type="ECO:0000256" key="1">
    <source>
        <dbReference type="SAM" id="Coils"/>
    </source>
</evidence>
<sequence>MMQMSHYPSAIAQAAQRVNELDSQLMAVQHQINRFEGNADRAAAFDVDLKNDAQRKARRFEVLLLNHEYQKAIDTQIQLTMEKANAIAHLEYLRNQFSVAKLEARLAITQQLTDYESRELVGL</sequence>
<protein>
    <submittedName>
        <fullName evidence="2">Uncharacterized protein</fullName>
    </submittedName>
</protein>
<keyword evidence="1" id="KW-0175">Coiled coil</keyword>
<dbReference type="AlphaFoldDB" id="A0A1Z4GFE6"/>
<organism evidence="2 3">
    <name type="scientific">Anabaenopsis circularis NIES-21</name>
    <dbReference type="NCBI Taxonomy" id="1085406"/>
    <lineage>
        <taxon>Bacteria</taxon>
        <taxon>Bacillati</taxon>
        <taxon>Cyanobacteriota</taxon>
        <taxon>Cyanophyceae</taxon>
        <taxon>Nostocales</taxon>
        <taxon>Nodulariaceae</taxon>
        <taxon>Anabaenopsis</taxon>
    </lineage>
</organism>
<evidence type="ECO:0000313" key="3">
    <source>
        <dbReference type="Proteomes" id="UP000218287"/>
    </source>
</evidence>
<feature type="coiled-coil region" evidence="1">
    <location>
        <begin position="11"/>
        <end position="38"/>
    </location>
</feature>
<dbReference type="Proteomes" id="UP000218287">
    <property type="component" value="Chromosome"/>
</dbReference>
<gene>
    <name evidence="2" type="ORF">NIES21_20630</name>
</gene>
<accession>A0A1Z4GFE6</accession>
<evidence type="ECO:0000313" key="2">
    <source>
        <dbReference type="EMBL" id="BAY16240.1"/>
    </source>
</evidence>
<dbReference type="EMBL" id="AP018174">
    <property type="protein sequence ID" value="BAY16240.1"/>
    <property type="molecule type" value="Genomic_DNA"/>
</dbReference>